<dbReference type="InterPro" id="IPR012954">
    <property type="entry name" value="BP28_C_dom"/>
</dbReference>
<dbReference type="GO" id="GO:0030686">
    <property type="term" value="C:90S preribosome"/>
    <property type="evidence" value="ECO:0007669"/>
    <property type="project" value="TreeGrafter"/>
</dbReference>
<evidence type="ECO:0000256" key="6">
    <source>
        <dbReference type="ARBA" id="ARBA00023274"/>
    </source>
</evidence>
<dbReference type="InterPro" id="IPR016024">
    <property type="entry name" value="ARM-type_fold"/>
</dbReference>
<dbReference type="Pfam" id="PF23243">
    <property type="entry name" value="HEAT_HEATR1"/>
    <property type="match status" value="1"/>
</dbReference>
<dbReference type="GO" id="GO:0000462">
    <property type="term" value="P:maturation of SSU-rRNA from tricistronic rRNA transcript (SSU-rRNA, 5.8S rRNA, LSU-rRNA)"/>
    <property type="evidence" value="ECO:0007669"/>
    <property type="project" value="TreeGrafter"/>
</dbReference>
<dbReference type="Pfam" id="PF08146">
    <property type="entry name" value="BP28CT"/>
    <property type="match status" value="1"/>
</dbReference>
<comment type="subcellular location">
    <subcellularLocation>
        <location evidence="1">Nucleus</location>
        <location evidence="1">Nucleolus</location>
    </subcellularLocation>
</comment>
<name>A0A2P2MAW4_RHIMU</name>
<dbReference type="SUPFAM" id="SSF48371">
    <property type="entry name" value="ARM repeat"/>
    <property type="match status" value="2"/>
</dbReference>
<protein>
    <submittedName>
        <fullName evidence="8">Uncharacterized protein At3g06530</fullName>
    </submittedName>
</protein>
<dbReference type="GO" id="GO:0045943">
    <property type="term" value="P:positive regulation of transcription by RNA polymerase I"/>
    <property type="evidence" value="ECO:0007669"/>
    <property type="project" value="TreeGrafter"/>
</dbReference>
<dbReference type="InterPro" id="IPR040191">
    <property type="entry name" value="UTP10"/>
</dbReference>
<keyword evidence="6" id="KW-0687">Ribonucleoprotein</keyword>
<dbReference type="Pfam" id="PF24477">
    <property type="entry name" value="ARM_At3g06530"/>
    <property type="match status" value="1"/>
</dbReference>
<reference evidence="8" key="1">
    <citation type="submission" date="2018-02" db="EMBL/GenBank/DDBJ databases">
        <title>Rhizophora mucronata_Transcriptome.</title>
        <authorList>
            <person name="Meera S.P."/>
            <person name="Sreeshan A."/>
            <person name="Augustine A."/>
        </authorList>
    </citation>
    <scope>NUCLEOTIDE SEQUENCE</scope>
    <source>
        <tissue evidence="8">Leaf</tissue>
    </source>
</reference>
<keyword evidence="3" id="KW-0690">Ribosome biogenesis</keyword>
<dbReference type="GO" id="GO:0034455">
    <property type="term" value="C:t-UTP complex"/>
    <property type="evidence" value="ECO:0007669"/>
    <property type="project" value="TreeGrafter"/>
</dbReference>
<evidence type="ECO:0000256" key="4">
    <source>
        <dbReference type="ARBA" id="ARBA00022552"/>
    </source>
</evidence>
<evidence type="ECO:0000256" key="3">
    <source>
        <dbReference type="ARBA" id="ARBA00022517"/>
    </source>
</evidence>
<organism evidence="8">
    <name type="scientific">Rhizophora mucronata</name>
    <name type="common">Asiatic mangrove</name>
    <dbReference type="NCBI Taxonomy" id="61149"/>
    <lineage>
        <taxon>Eukaryota</taxon>
        <taxon>Viridiplantae</taxon>
        <taxon>Streptophyta</taxon>
        <taxon>Embryophyta</taxon>
        <taxon>Tracheophyta</taxon>
        <taxon>Spermatophyta</taxon>
        <taxon>Magnoliopsida</taxon>
        <taxon>eudicotyledons</taxon>
        <taxon>Gunneridae</taxon>
        <taxon>Pentapetalae</taxon>
        <taxon>rosids</taxon>
        <taxon>fabids</taxon>
        <taxon>Malpighiales</taxon>
        <taxon>Rhizophoraceae</taxon>
        <taxon>Rhizophora</taxon>
    </lineage>
</organism>
<dbReference type="EMBL" id="GGEC01046876">
    <property type="protein sequence ID" value="MBX27360.1"/>
    <property type="molecule type" value="Transcribed_RNA"/>
</dbReference>
<dbReference type="InterPro" id="IPR011989">
    <property type="entry name" value="ARM-like"/>
</dbReference>
<dbReference type="SMART" id="SM01036">
    <property type="entry name" value="BP28CT"/>
    <property type="match status" value="1"/>
</dbReference>
<sequence length="2145" mass="239958">MATSIASQLEAIRSVIQTDSEPRKRPITRPSILFDPKEAADIDVDSILSIALSGLEVLESVDERFRNYKHDLFSHKSKDLDRELMRQDENNQINASISSYLRLVSGHFQLPAVHKTLEYLIRRYKIHVYNFEDLILCALPYHDTHAFVRVVQLIDTRNSKWKFLDGVKVSGAPLPRSVVVRQCIRDMGVLEALCGYASPVKKYRPSRPVICFCTAVIVEMLGSLTAVNDDVVKGILPFVVSGLQPGSKRSSDHKAGALMIVGLLATKVAFSPKLTKSLIRSIAGIAREEAKELTDLQWVRLSIIALINLVQLQSVDVFPTKALEILMETRDMSGVLLALSKEFNIDNFLAMLLGSLVDYSSSNAACHAALISILEKVPLKGSVDHLVSKVLLSCMKLSQRNNSSASSELGSWAEQILIVIYTNYPSEFRRAVHKFLEGFKENDSVFEVLCSLLGGNLDMTVLISDSKIWFGLHHPKAEVRRAALSGLNTYEILQTRNADSQRLVAIQDALLCQLQDDDLTIVQAALSLEGLSELLKPSDLFAALDAVLKKCITNLRSGSLDKSAPAVDVAFSVLKIASASLHDHFDHSNRVAAMMFPLILVLPKTQKLNFAVLELSKNLKWPFYSSLPDVSTKEMKLQRETICSINMKIISSLVDAFSIHPDEYMPWLTERGNDFDLSKTLVFLIVMQSFLTLQNESGQFLAVFEACFSVLKAEWEVFGSAVDVPVNKELLQWDCGKFLDQLFHTDLKLLNANILICIFWRLQEAFISVVAADAMLDGNRKMVNSKLQDLFVFFATSRMKHVFKEHLQNLLTRCTDSPIEFLSGLYTNEDVPISFQVESLHCFASLCVEPNERLLFQLLASFPSLLVPLTHDSRDVKTAAMGCIEGLCALSRRVDSLSKKNGNNANWSHFLDELLGLIVQQKRLILSDRNFLPSFMTSLLGSSCGGLLVPQNVEQRFDQSTKEKILAFILGCALQLSGYGKLMIISSIKGLGNSMIRFKDMESLLSHLLKRHSQCHFEEELCRKLSKTEIKILCLLLEICTIPSSSGGHACEDFIIRALKLDGLSSEEPGILEPCVTVLQRLTNQFYRGLTSEKQDLLFRELIFLFRNANGDVQNATREALLRLKITCSTIDRMLDLILKPGTPLRSLAYEKKKKSKPQQISNSNSSMVSGESALCLLSSLLDILILKKDIVDRDLLLGPLFDLLGQVVSDEWVPAHASSGITQTTFSTMSYIQQTLFLVLENIIASLINAIPVKDDISKKVDVKMLVKCAHSANDGITRNHVFTLLTSIAKVFPDKIVKYIWDILTVIGESTVTQIDSHSQRVFEDLISAAIPCWLSQADNMDKLLQIFVNVLPEVAEHRRLSIVVYLLRTLGEHNSLASLLILLFRSLVLRKGPCCWDNAHALDNLIYSLQREWEYTFAVQLCEQYSYVIWLPSLVMLLQLIGTRNLCLEFSMELLLAMAFILHKLQDPEFSFKLESSEDLIVIQRSLQEIMEHVVILMQPILVRIKQASIPVVVRKQLKECIHSVLRAITTVMIPSAYFGGIRSLIGYSDGDVQKKALGLLCETLRDLDSIRKKQMKRRAFGDNSRTDWLYLDQSSLESLHTMCLKIVQLVDDTMDESDTSLKVSAVSALEVLAHTFSSNYSIFSNCLPSVAKGISLKNLATSSSCLRATGALIDVLGPRALPELSIVMENIIKKSGEFEGLYVETIYASHDKTAAALSSPKESLMKSVLITLEAIIDKLGGFLNPYLEDIVRLIVLNPLYTSGSKPKLKLKADVIRRLLTEKIPVRLALPAILKIYSFAVELGDSSVKIAFEMLASLIGTMDKSIVGGYHGKIFDHCLHALDLRHQHPVSIKEIDVVERSIINAMTALTMKLTETMFKPLFIRSVEWAESHVEETSQWGPTLDRAISFYGLLNKLAECHRSLFVPYFKYVLEGCVRHLSGAGGSENTGLVRKKKKAKIQETGHDVKVVDNSQSLKSWHLRALVISALHKCFLFDKGSLKFLDSSNFQVLLKPIVSQLTAEPPTSLADHPEIPSVEEVDESLVLCIGQMAVTAGSDLLWKPLNHEVLLQTRSEKVRSRILGLRIAKYLLNNLKEEYLVLLPETIPFLGELLEDVELPVKSLTQDILKEMESMSGESLRQYLM</sequence>
<dbReference type="GO" id="GO:0032040">
    <property type="term" value="C:small-subunit processome"/>
    <property type="evidence" value="ECO:0007669"/>
    <property type="project" value="TreeGrafter"/>
</dbReference>
<evidence type="ECO:0000256" key="2">
    <source>
        <dbReference type="ARBA" id="ARBA00010559"/>
    </source>
</evidence>
<dbReference type="InterPro" id="IPR056473">
    <property type="entry name" value="HEAT_Utp10/HEAT1"/>
</dbReference>
<dbReference type="Pfam" id="PF12397">
    <property type="entry name" value="U3snoRNP10"/>
    <property type="match status" value="1"/>
</dbReference>
<evidence type="ECO:0000256" key="1">
    <source>
        <dbReference type="ARBA" id="ARBA00004604"/>
    </source>
</evidence>
<keyword evidence="4" id="KW-0698">rRNA processing</keyword>
<evidence type="ECO:0000313" key="8">
    <source>
        <dbReference type="EMBL" id="MBX27360.1"/>
    </source>
</evidence>
<dbReference type="PANTHER" id="PTHR13457:SF1">
    <property type="entry name" value="HEAT REPEAT-CONTAINING PROTEIN 1"/>
    <property type="match status" value="1"/>
</dbReference>
<dbReference type="GO" id="GO:0030515">
    <property type="term" value="F:snoRNA binding"/>
    <property type="evidence" value="ECO:0007669"/>
    <property type="project" value="TreeGrafter"/>
</dbReference>
<dbReference type="PANTHER" id="PTHR13457">
    <property type="entry name" value="BAP28"/>
    <property type="match status" value="1"/>
</dbReference>
<evidence type="ECO:0000256" key="5">
    <source>
        <dbReference type="ARBA" id="ARBA00023242"/>
    </source>
</evidence>
<dbReference type="InterPro" id="IPR056384">
    <property type="entry name" value="ARM_At3g06530"/>
</dbReference>
<dbReference type="InterPro" id="IPR022125">
    <property type="entry name" value="U3snoRNP10_N"/>
</dbReference>
<proteinExistence type="inferred from homology"/>
<dbReference type="Gene3D" id="1.25.10.10">
    <property type="entry name" value="Leucine-rich Repeat Variant"/>
    <property type="match status" value="1"/>
</dbReference>
<accession>A0A2P2MAW4</accession>
<comment type="similarity">
    <text evidence="2">Belongs to the HEATR1/UTP10 family.</text>
</comment>
<feature type="domain" description="BP28 C-terminal" evidence="7">
    <location>
        <begin position="1827"/>
        <end position="2002"/>
    </location>
</feature>
<evidence type="ECO:0000259" key="7">
    <source>
        <dbReference type="SMART" id="SM01036"/>
    </source>
</evidence>
<keyword evidence="5" id="KW-0539">Nucleus</keyword>